<dbReference type="InterPro" id="IPR051803">
    <property type="entry name" value="TA_system_RelE-like_toxin"/>
</dbReference>
<dbReference type="InterPro" id="IPR007712">
    <property type="entry name" value="RelE/ParE_toxin"/>
</dbReference>
<dbReference type="HOGENOM" id="CLU_147162_6_0_9"/>
<dbReference type="RefSeq" id="WP_036624970.1">
    <property type="nucleotide sequence ID" value="NZ_BGML01000001.1"/>
</dbReference>
<dbReference type="Gene3D" id="3.30.2310.20">
    <property type="entry name" value="RelE-like"/>
    <property type="match status" value="1"/>
</dbReference>
<proteinExistence type="inferred from homology"/>
<comment type="caution">
    <text evidence="3">The sequence shown here is derived from an EMBL/GenBank/DDBJ whole genome shotgun (WGS) entry which is preliminary data.</text>
</comment>
<name>A0A090ZV71_PAEMA</name>
<sequence>MNKLKISPEARNDLVEVKNYISQELYNSEAAVNLIAKITKKIRSLVDYPEIGTPLSATIDIQTDYRYLVCDNYLIFYRYEDGVVYVVRVLYGRRNFIRVLFSNLLEEEK</sequence>
<evidence type="ECO:0000256" key="2">
    <source>
        <dbReference type="ARBA" id="ARBA00022649"/>
    </source>
</evidence>
<keyword evidence="4" id="KW-1185">Reference proteome</keyword>
<dbReference type="InterPro" id="IPR035093">
    <property type="entry name" value="RelE/ParE_toxin_dom_sf"/>
</dbReference>
<protein>
    <submittedName>
        <fullName evidence="3">Addiction module toxin, RelE/StbE family protein</fullName>
    </submittedName>
</protein>
<organism evidence="3 4">
    <name type="scientific">Paenibacillus macerans</name>
    <name type="common">Bacillus macerans</name>
    <dbReference type="NCBI Taxonomy" id="44252"/>
    <lineage>
        <taxon>Bacteria</taxon>
        <taxon>Bacillati</taxon>
        <taxon>Bacillota</taxon>
        <taxon>Bacilli</taxon>
        <taxon>Bacillales</taxon>
        <taxon>Paenibacillaceae</taxon>
        <taxon>Paenibacillus</taxon>
    </lineage>
</organism>
<dbReference type="EMBL" id="JMQA01000030">
    <property type="protein sequence ID" value="KFN08026.1"/>
    <property type="molecule type" value="Genomic_DNA"/>
</dbReference>
<dbReference type="NCBIfam" id="TIGR02385">
    <property type="entry name" value="RelE_StbE"/>
    <property type="match status" value="1"/>
</dbReference>
<keyword evidence="2" id="KW-1277">Toxin-antitoxin system</keyword>
<dbReference type="PATRIC" id="fig|44252.3.peg.3532"/>
<dbReference type="Proteomes" id="UP000029278">
    <property type="component" value="Unassembled WGS sequence"/>
</dbReference>
<dbReference type="Pfam" id="PF05016">
    <property type="entry name" value="ParE_toxin"/>
    <property type="match status" value="1"/>
</dbReference>
<dbReference type="PANTHER" id="PTHR33755">
    <property type="entry name" value="TOXIN PARE1-RELATED"/>
    <property type="match status" value="1"/>
</dbReference>
<evidence type="ECO:0000313" key="3">
    <source>
        <dbReference type="EMBL" id="KFN08026.1"/>
    </source>
</evidence>
<dbReference type="OrthoDB" id="362857at2"/>
<evidence type="ECO:0000256" key="1">
    <source>
        <dbReference type="ARBA" id="ARBA00006226"/>
    </source>
</evidence>
<dbReference type="GeneID" id="77008822"/>
<reference evidence="3 4" key="1">
    <citation type="submission" date="2014-04" db="EMBL/GenBank/DDBJ databases">
        <authorList>
            <person name="Bishop-Lilly K.A."/>
            <person name="Broomall S.M."/>
            <person name="Chain P.S."/>
            <person name="Chertkov O."/>
            <person name="Coyne S.R."/>
            <person name="Daligault H.E."/>
            <person name="Davenport K.W."/>
            <person name="Erkkila T."/>
            <person name="Frey K.G."/>
            <person name="Gibbons H.S."/>
            <person name="Gu W."/>
            <person name="Jaissle J."/>
            <person name="Johnson S.L."/>
            <person name="Koroleva G.I."/>
            <person name="Ladner J.T."/>
            <person name="Lo C.-C."/>
            <person name="Minogue T.D."/>
            <person name="Munk C."/>
            <person name="Palacios G.F."/>
            <person name="Redden C.L."/>
            <person name="Rosenzweig C.N."/>
            <person name="Scholz M.B."/>
            <person name="Teshima H."/>
            <person name="Xu Y."/>
        </authorList>
    </citation>
    <scope>NUCLEOTIDE SEQUENCE [LARGE SCALE GENOMIC DNA]</scope>
    <source>
        <strain evidence="3 4">8244</strain>
    </source>
</reference>
<comment type="similarity">
    <text evidence="1">Belongs to the RelE toxin family.</text>
</comment>
<dbReference type="STRING" id="44252.DJ90_3400"/>
<dbReference type="AlphaFoldDB" id="A0A090ZV71"/>
<accession>A0A090ZV71</accession>
<gene>
    <name evidence="3" type="ORF">DJ90_3400</name>
</gene>
<evidence type="ECO:0000313" key="4">
    <source>
        <dbReference type="Proteomes" id="UP000029278"/>
    </source>
</evidence>